<feature type="transmembrane region" description="Helical" evidence="1">
    <location>
        <begin position="142"/>
        <end position="165"/>
    </location>
</feature>
<feature type="transmembrane region" description="Helical" evidence="1">
    <location>
        <begin position="343"/>
        <end position="365"/>
    </location>
</feature>
<keyword evidence="1" id="KW-0472">Membrane</keyword>
<feature type="transmembrane region" description="Helical" evidence="1">
    <location>
        <begin position="317"/>
        <end position="337"/>
    </location>
</feature>
<organism evidence="2">
    <name type="scientific">Enterococcus faecium</name>
    <name type="common">Streptococcus faecium</name>
    <dbReference type="NCBI Taxonomy" id="1352"/>
    <lineage>
        <taxon>Bacteria</taxon>
        <taxon>Bacillati</taxon>
        <taxon>Bacillota</taxon>
        <taxon>Bacilli</taxon>
        <taxon>Lactobacillales</taxon>
        <taxon>Enterococcaceae</taxon>
        <taxon>Enterococcus</taxon>
    </lineage>
</organism>
<protein>
    <submittedName>
        <fullName evidence="2">Protein involved in secretion and immunity</fullName>
    </submittedName>
</protein>
<feature type="transmembrane region" description="Helical" evidence="1">
    <location>
        <begin position="377"/>
        <end position="393"/>
    </location>
</feature>
<reference evidence="2" key="1">
    <citation type="journal article" date="2016" name="J. Bacteriol.">
        <title>Functional Analysis of Genes Involved in the Biosynthesis of Enterocin NKR-5-3B, a Novel Circular Bacteriocin.</title>
        <authorList>
            <person name="Perez R.H."/>
            <person name="Ishibashi N."/>
            <person name="Inoue T."/>
            <person name="Himeno K."/>
            <person name="Masuda Y."/>
            <person name="Sawa N."/>
            <person name="Zendo T."/>
            <person name="Wilaipun P."/>
            <person name="Leelawatcharamas V."/>
            <person name="Nakayama J."/>
            <person name="Sonomoto K."/>
        </authorList>
    </citation>
    <scope>NUCLEOTIDE SEQUENCE</scope>
    <source>
        <strain evidence="2">NKR-5-3</strain>
    </source>
</reference>
<feature type="transmembrane region" description="Helical" evidence="1">
    <location>
        <begin position="110"/>
        <end position="130"/>
    </location>
</feature>
<keyword evidence="1" id="KW-1133">Transmembrane helix</keyword>
<keyword evidence="1" id="KW-0812">Transmembrane</keyword>
<gene>
    <name evidence="2" type="primary">enkB1</name>
</gene>
<feature type="transmembrane region" description="Helical" evidence="1">
    <location>
        <begin position="177"/>
        <end position="208"/>
    </location>
</feature>
<sequence>MELNMQQLGKNVLKATIKSPLIFPKKLLLAQYRKRINWPWSTKSLFFVASSVYILSALLLGFFDSVFSNVIFSFSVFVLLLNYNLPLTSDVFNMKKFRVVLANNHGKKRFLLWLILYYNPFILVGVLFFASSVCASFIQGNFIHSIDLFFLFILSIQVLIAEIVMSRRGKAVTTLQLVFFLATTILQMNLIIKYVLYLLLSIIGYLFFRNPNDFYFQKVTKSKNSTSRSVLKTMLYNVIFSDKKQKIFMLVPGVIAPLIAHKLGASFSPAITFILMLLVQYEIVIDNQLEDFEVPLAKIKALKSAKISFFKRFVSTLYFKLSMFTIFIILIANYFYSRNFIEFIIPSIVETIYIPLMSMYYLFFLERELMTRSHINSVLREFLPITIIFTFFIF</sequence>
<feature type="transmembrane region" description="Helical" evidence="1">
    <location>
        <begin position="69"/>
        <end position="89"/>
    </location>
</feature>
<feature type="transmembrane region" description="Helical" evidence="1">
    <location>
        <begin position="259"/>
        <end position="279"/>
    </location>
</feature>
<evidence type="ECO:0000256" key="1">
    <source>
        <dbReference type="SAM" id="Phobius"/>
    </source>
</evidence>
<evidence type="ECO:0000313" key="2">
    <source>
        <dbReference type="EMBL" id="BAT21393.1"/>
    </source>
</evidence>
<name>A0A0N7KVI2_ENTFC</name>
<feature type="transmembrane region" description="Helical" evidence="1">
    <location>
        <begin position="44"/>
        <end position="63"/>
    </location>
</feature>
<accession>A0A0N7KVI2</accession>
<dbReference type="AlphaFoldDB" id="A0A0N7KVI2"/>
<dbReference type="EMBL" id="LC068607">
    <property type="protein sequence ID" value="BAT21393.1"/>
    <property type="molecule type" value="Genomic_DNA"/>
</dbReference>
<proteinExistence type="predicted"/>